<dbReference type="InterPro" id="IPR036460">
    <property type="entry name" value="Cu_amine_oxidase_C_sf"/>
</dbReference>
<proteinExistence type="predicted"/>
<evidence type="ECO:0000313" key="3">
    <source>
        <dbReference type="Proteomes" id="UP001231166"/>
    </source>
</evidence>
<sequence length="54" mass="5784">MRDAVTAPACPKAAGGVSFWLKPVGFFDRNPALDVAPTPEACDHHPSHHEDSDD</sequence>
<dbReference type="AlphaFoldDB" id="A0AAX3YU76"/>
<dbReference type="SUPFAM" id="SSF49998">
    <property type="entry name" value="Amine oxidase catalytic domain"/>
    <property type="match status" value="1"/>
</dbReference>
<evidence type="ECO:0000313" key="2">
    <source>
        <dbReference type="EMBL" id="WLF52708.1"/>
    </source>
</evidence>
<dbReference type="GO" id="GO:0005507">
    <property type="term" value="F:copper ion binding"/>
    <property type="evidence" value="ECO:0007669"/>
    <property type="project" value="InterPro"/>
</dbReference>
<organism evidence="2 3">
    <name type="scientific">Rhodococcus opacus</name>
    <name type="common">Nocardia opaca</name>
    <dbReference type="NCBI Taxonomy" id="37919"/>
    <lineage>
        <taxon>Bacteria</taxon>
        <taxon>Bacillati</taxon>
        <taxon>Actinomycetota</taxon>
        <taxon>Actinomycetes</taxon>
        <taxon>Mycobacteriales</taxon>
        <taxon>Nocardiaceae</taxon>
        <taxon>Rhodococcus</taxon>
    </lineage>
</organism>
<keyword evidence="2" id="KW-0614">Plasmid</keyword>
<name>A0AAX3YU76_RHOOP</name>
<reference evidence="2" key="1">
    <citation type="submission" date="2023-07" db="EMBL/GenBank/DDBJ databases">
        <title>Genomic analysis of Rhodococcus opacus VOC-14 with glycol ethers degradation activity.</title>
        <authorList>
            <person name="Narkevich D.A."/>
            <person name="Hlushen A.M."/>
            <person name="Akhremchuk A.E."/>
            <person name="Sikolenko M.A."/>
            <person name="Valentovich L.N."/>
        </authorList>
    </citation>
    <scope>NUCLEOTIDE SEQUENCE</scope>
    <source>
        <strain evidence="2">VOC-14</strain>
        <plasmid evidence="2">pRho-VOC14-L</plasmid>
    </source>
</reference>
<feature type="compositionally biased region" description="Basic and acidic residues" evidence="1">
    <location>
        <begin position="41"/>
        <end position="54"/>
    </location>
</feature>
<accession>A0AAX3YU76</accession>
<dbReference type="GO" id="GO:0009308">
    <property type="term" value="P:amine metabolic process"/>
    <property type="evidence" value="ECO:0007669"/>
    <property type="project" value="InterPro"/>
</dbReference>
<dbReference type="Proteomes" id="UP001231166">
    <property type="component" value="Plasmid pRho-VOC14-L"/>
</dbReference>
<dbReference type="GO" id="GO:0008131">
    <property type="term" value="F:primary methylamine oxidase activity"/>
    <property type="evidence" value="ECO:0007669"/>
    <property type="project" value="InterPro"/>
</dbReference>
<dbReference type="RefSeq" id="WP_155773107.1">
    <property type="nucleotide sequence ID" value="NZ_CP009112.1"/>
</dbReference>
<protein>
    <submittedName>
        <fullName evidence="2">Uncharacterized protein</fullName>
    </submittedName>
</protein>
<geneLocation type="plasmid" evidence="2 3">
    <name>pRho-VOC14-L</name>
</geneLocation>
<dbReference type="GO" id="GO:0048038">
    <property type="term" value="F:quinone binding"/>
    <property type="evidence" value="ECO:0007669"/>
    <property type="project" value="InterPro"/>
</dbReference>
<feature type="region of interest" description="Disordered" evidence="1">
    <location>
        <begin position="35"/>
        <end position="54"/>
    </location>
</feature>
<gene>
    <name evidence="2" type="ORF">Q5707_42760</name>
</gene>
<dbReference type="EMBL" id="CP130956">
    <property type="protein sequence ID" value="WLF52708.1"/>
    <property type="molecule type" value="Genomic_DNA"/>
</dbReference>
<evidence type="ECO:0000256" key="1">
    <source>
        <dbReference type="SAM" id="MobiDB-lite"/>
    </source>
</evidence>